<dbReference type="Gene3D" id="3.90.1300.10">
    <property type="entry name" value="Amidase signature (AS) domain"/>
    <property type="match status" value="1"/>
</dbReference>
<dbReference type="Proteomes" id="UP000186553">
    <property type="component" value="Unassembled WGS sequence"/>
</dbReference>
<accession>A0A1C3CYK8</accession>
<comment type="caution">
    <text evidence="3">The sequence shown here is derived from an EMBL/GenBank/DDBJ whole genome shotgun (WGS) entry which is preliminary data.</text>
</comment>
<organism evidence="3 4">
    <name type="scientific">Acinetobacter celticus</name>
    <dbReference type="NCBI Taxonomy" id="1891224"/>
    <lineage>
        <taxon>Bacteria</taxon>
        <taxon>Pseudomonadati</taxon>
        <taxon>Pseudomonadota</taxon>
        <taxon>Gammaproteobacteria</taxon>
        <taxon>Moraxellales</taxon>
        <taxon>Moraxellaceae</taxon>
        <taxon>Acinetobacter</taxon>
    </lineage>
</organism>
<dbReference type="SUPFAM" id="SSF75304">
    <property type="entry name" value="Amidase signature (AS) enzymes"/>
    <property type="match status" value="1"/>
</dbReference>
<dbReference type="EMBL" id="MBDL01000008">
    <property type="protein sequence ID" value="ODA13854.1"/>
    <property type="molecule type" value="Genomic_DNA"/>
</dbReference>
<name>A0A1C3CYK8_9GAMM</name>
<dbReference type="STRING" id="1891224.BBP83_03415"/>
<evidence type="ECO:0000259" key="2">
    <source>
        <dbReference type="Pfam" id="PF01425"/>
    </source>
</evidence>
<dbReference type="PANTHER" id="PTHR11895">
    <property type="entry name" value="TRANSAMIDASE"/>
    <property type="match status" value="1"/>
</dbReference>
<dbReference type="InterPro" id="IPR023631">
    <property type="entry name" value="Amidase_dom"/>
</dbReference>
<evidence type="ECO:0000313" key="4">
    <source>
        <dbReference type="Proteomes" id="UP000186553"/>
    </source>
</evidence>
<reference evidence="3 4" key="1">
    <citation type="submission" date="2016-07" db="EMBL/GenBank/DDBJ databases">
        <title>Acinetobacter sp. ANC 4603.</title>
        <authorList>
            <person name="Radolfova-Krizova L."/>
            <person name="Nemec A."/>
        </authorList>
    </citation>
    <scope>NUCLEOTIDE SEQUENCE [LARGE SCALE GENOMIC DNA]</scope>
    <source>
        <strain evidence="3 4">ANC 4603</strain>
    </source>
</reference>
<feature type="domain" description="Amidase" evidence="2">
    <location>
        <begin position="39"/>
        <end position="455"/>
    </location>
</feature>
<dbReference type="PANTHER" id="PTHR11895:SF7">
    <property type="entry name" value="GLUTAMYL-TRNA(GLN) AMIDOTRANSFERASE SUBUNIT A, MITOCHONDRIAL"/>
    <property type="match status" value="1"/>
</dbReference>
<sequence length="473" mass="52025">MDVQKSKRIHAFTNDDVLSDFDAVKLSELLKNKEISVSEIVQASIDRAKKVNPQLNAIVSECFENALIQPKFSINRTFSGIPFFFKDNIDYAGLPSLHGSKAIKHNDINKNPKLSQQLLDQGFIVLGKSTLPEFGLNASTEFKDGLATINPWHSDYSCGASSGGSAALVAAGVVPIAHANDGGGSIRIPAACCGLVGLKPSRGRTLDSDASKVLPINIISEGVVTRSVRDTAYFFAEMEKSFSNPKLAKIGLIKHASKRKLRIGLVTQSITGTVDQETTETLYQTAQLLEGLGHHITEYKLPISTGFVDDFSHYWGMLAFMLQHLGKQAFGQGFDAKELDHLTLGLSNLYKNNFYKTPAFLYCLKKVQTDYMNIFNHYDVLLSPVVAHTTPKLGYLSPQLPFDELFERIQNFVTFTPIQNIAGAPAMSIPMGITQIDGLPISMQISANVGDEKTLIELAYAIEEAQPWRKIYD</sequence>
<dbReference type="Pfam" id="PF01425">
    <property type="entry name" value="Amidase"/>
    <property type="match status" value="1"/>
</dbReference>
<dbReference type="OrthoDB" id="9811471at2"/>
<gene>
    <name evidence="3" type="ORF">BBP83_03415</name>
</gene>
<dbReference type="InterPro" id="IPR020556">
    <property type="entry name" value="Amidase_CS"/>
</dbReference>
<protein>
    <submittedName>
        <fullName evidence="3">Amidase</fullName>
    </submittedName>
</protein>
<dbReference type="InterPro" id="IPR000120">
    <property type="entry name" value="Amidase"/>
</dbReference>
<proteinExistence type="inferred from homology"/>
<dbReference type="InterPro" id="IPR036928">
    <property type="entry name" value="AS_sf"/>
</dbReference>
<comment type="similarity">
    <text evidence="1">Belongs to the amidase family.</text>
</comment>
<dbReference type="NCBIfam" id="NF005899">
    <property type="entry name" value="PRK07869.1"/>
    <property type="match status" value="1"/>
</dbReference>
<evidence type="ECO:0000256" key="1">
    <source>
        <dbReference type="ARBA" id="ARBA00009199"/>
    </source>
</evidence>
<dbReference type="PROSITE" id="PS00571">
    <property type="entry name" value="AMIDASES"/>
    <property type="match status" value="1"/>
</dbReference>
<dbReference type="AlphaFoldDB" id="A0A1C3CYK8"/>
<keyword evidence="4" id="KW-1185">Reference proteome</keyword>
<dbReference type="GO" id="GO:0003824">
    <property type="term" value="F:catalytic activity"/>
    <property type="evidence" value="ECO:0007669"/>
    <property type="project" value="InterPro"/>
</dbReference>
<evidence type="ECO:0000313" key="3">
    <source>
        <dbReference type="EMBL" id="ODA13854.1"/>
    </source>
</evidence>